<dbReference type="EMBL" id="DVJP01000015">
    <property type="protein sequence ID" value="HIS75439.1"/>
    <property type="molecule type" value="Genomic_DNA"/>
</dbReference>
<evidence type="ECO:0000313" key="2">
    <source>
        <dbReference type="Proteomes" id="UP000824002"/>
    </source>
</evidence>
<dbReference type="AlphaFoldDB" id="A0A9D1FKL4"/>
<evidence type="ECO:0000313" key="1">
    <source>
        <dbReference type="EMBL" id="HIS75439.1"/>
    </source>
</evidence>
<name>A0A9D1FKL4_9FIRM</name>
<organism evidence="1 2">
    <name type="scientific">Candidatus Merdivicinus excrementipullorum</name>
    <dbReference type="NCBI Taxonomy" id="2840867"/>
    <lineage>
        <taxon>Bacteria</taxon>
        <taxon>Bacillati</taxon>
        <taxon>Bacillota</taxon>
        <taxon>Clostridia</taxon>
        <taxon>Eubacteriales</taxon>
        <taxon>Oscillospiraceae</taxon>
        <taxon>Oscillospiraceae incertae sedis</taxon>
        <taxon>Candidatus Merdivicinus</taxon>
    </lineage>
</organism>
<dbReference type="Proteomes" id="UP000824002">
    <property type="component" value="Unassembled WGS sequence"/>
</dbReference>
<protein>
    <submittedName>
        <fullName evidence="1">Uncharacterized protein</fullName>
    </submittedName>
</protein>
<reference evidence="1" key="1">
    <citation type="submission" date="2020-10" db="EMBL/GenBank/DDBJ databases">
        <authorList>
            <person name="Gilroy R."/>
        </authorList>
    </citation>
    <scope>NUCLEOTIDE SEQUENCE</scope>
    <source>
        <strain evidence="1">CHK199-13235</strain>
    </source>
</reference>
<gene>
    <name evidence="1" type="ORF">IAB51_01385</name>
</gene>
<accession>A0A9D1FKL4</accession>
<sequence>MFTFLSQECKKGQAKARPILSKNTAISQSTKASILLTQMYRGKNLGNSKPGFCKQNPGTRHQASLMTASAASLRARYSFFVRGRAAKGLDFARCDERGGTLSPPPLRFFEKNRVKLLFYLLIQFYTQQKFFDTLRQDKAYPYVF</sequence>
<proteinExistence type="predicted"/>
<comment type="caution">
    <text evidence="1">The sequence shown here is derived from an EMBL/GenBank/DDBJ whole genome shotgun (WGS) entry which is preliminary data.</text>
</comment>
<reference evidence="1" key="2">
    <citation type="journal article" date="2021" name="PeerJ">
        <title>Extensive microbial diversity within the chicken gut microbiome revealed by metagenomics and culture.</title>
        <authorList>
            <person name="Gilroy R."/>
            <person name="Ravi A."/>
            <person name="Getino M."/>
            <person name="Pursley I."/>
            <person name="Horton D.L."/>
            <person name="Alikhan N.F."/>
            <person name="Baker D."/>
            <person name="Gharbi K."/>
            <person name="Hall N."/>
            <person name="Watson M."/>
            <person name="Adriaenssens E.M."/>
            <person name="Foster-Nyarko E."/>
            <person name="Jarju S."/>
            <person name="Secka A."/>
            <person name="Antonio M."/>
            <person name="Oren A."/>
            <person name="Chaudhuri R.R."/>
            <person name="La Ragione R."/>
            <person name="Hildebrand F."/>
            <person name="Pallen M.J."/>
        </authorList>
    </citation>
    <scope>NUCLEOTIDE SEQUENCE</scope>
    <source>
        <strain evidence="1">CHK199-13235</strain>
    </source>
</reference>